<dbReference type="RefSeq" id="WP_068184811.1">
    <property type="nucleotide sequence ID" value="NZ_JAHBRY010000004.1"/>
</dbReference>
<dbReference type="OrthoDB" id="7574554at2"/>
<keyword evidence="2" id="KW-1185">Reference proteome</keyword>
<dbReference type="EMBL" id="QJJK01000021">
    <property type="protein sequence ID" value="PXW51143.1"/>
    <property type="molecule type" value="Genomic_DNA"/>
</dbReference>
<gene>
    <name evidence="1" type="ORF">C7450_12134</name>
</gene>
<evidence type="ECO:0000313" key="2">
    <source>
        <dbReference type="Proteomes" id="UP000248021"/>
    </source>
</evidence>
<reference evidence="1 2" key="1">
    <citation type="submission" date="2018-05" db="EMBL/GenBank/DDBJ databases">
        <title>Genomic Encyclopedia of Type Strains, Phase IV (KMG-IV): sequencing the most valuable type-strain genomes for metagenomic binning, comparative biology and taxonomic classification.</title>
        <authorList>
            <person name="Goeker M."/>
        </authorList>
    </citation>
    <scope>NUCLEOTIDE SEQUENCE [LARGE SCALE GENOMIC DNA]</scope>
    <source>
        <strain evidence="1 2">DSM 6462</strain>
    </source>
</reference>
<name>A0A2V3TT37_9HYPH</name>
<organism evidence="1 2">
    <name type="scientific">Chelatococcus asaccharovorans</name>
    <dbReference type="NCBI Taxonomy" id="28210"/>
    <lineage>
        <taxon>Bacteria</taxon>
        <taxon>Pseudomonadati</taxon>
        <taxon>Pseudomonadota</taxon>
        <taxon>Alphaproteobacteria</taxon>
        <taxon>Hyphomicrobiales</taxon>
        <taxon>Chelatococcaceae</taxon>
        <taxon>Chelatococcus</taxon>
    </lineage>
</organism>
<proteinExistence type="predicted"/>
<protein>
    <submittedName>
        <fullName evidence="1">Uncharacterized protein</fullName>
    </submittedName>
</protein>
<evidence type="ECO:0000313" key="1">
    <source>
        <dbReference type="EMBL" id="PXW51143.1"/>
    </source>
</evidence>
<dbReference type="AlphaFoldDB" id="A0A2V3TT37"/>
<comment type="caution">
    <text evidence="1">The sequence shown here is derived from an EMBL/GenBank/DDBJ whole genome shotgun (WGS) entry which is preliminary data.</text>
</comment>
<dbReference type="Proteomes" id="UP000248021">
    <property type="component" value="Unassembled WGS sequence"/>
</dbReference>
<sequence length="155" mass="16974">MDDDIPSDQTKLYFVRVKGAGAAVGLFWSDWNGLDLLIPRHIDPGVCEAAEIWPLAGVVFLEGPVLHHGVVANEGPHRCMLTGGLAQTLFDDGGGEFATPIEFMPLHNPPNLPALFSVMTNEELLVQWNEVLNPLVLTESEAVLKQEIQRRGLPI</sequence>
<accession>A0A2V3TT37</accession>